<dbReference type="InterPro" id="IPR016084">
    <property type="entry name" value="Haem_Oase-like_multi-hlx"/>
</dbReference>
<evidence type="ECO:0000259" key="1">
    <source>
        <dbReference type="Pfam" id="PF03070"/>
    </source>
</evidence>
<dbReference type="PANTHER" id="PTHR43198">
    <property type="entry name" value="BIFUNCTIONAL TH2 PROTEIN"/>
    <property type="match status" value="1"/>
</dbReference>
<dbReference type="AlphaFoldDB" id="A0A8S9MB00"/>
<keyword evidence="4" id="KW-1185">Reference proteome</keyword>
<dbReference type="Proteomes" id="UP000266723">
    <property type="component" value="Unassembled WGS sequence"/>
</dbReference>
<dbReference type="EMBL" id="QGKV02000832">
    <property type="protein sequence ID" value="KAF3552242.1"/>
    <property type="molecule type" value="Genomic_DNA"/>
</dbReference>
<dbReference type="GO" id="GO:0006772">
    <property type="term" value="P:thiamine metabolic process"/>
    <property type="evidence" value="ECO:0007669"/>
    <property type="project" value="UniProtKB-ARBA"/>
</dbReference>
<protein>
    <recommendedName>
        <fullName evidence="1">Thiaminase-2/PQQC domain-containing protein</fullName>
    </recommendedName>
</protein>
<dbReference type="SUPFAM" id="SSF48613">
    <property type="entry name" value="Heme oxygenase-like"/>
    <property type="match status" value="2"/>
</dbReference>
<comment type="caution">
    <text evidence="2">The sequence shown here is derived from an EMBL/GenBank/DDBJ whole genome shotgun (WGS) entry which is preliminary data.</text>
</comment>
<reference evidence="2" key="1">
    <citation type="submission" date="2019-12" db="EMBL/GenBank/DDBJ databases">
        <title>Genome sequencing and annotation of Brassica cretica.</title>
        <authorList>
            <person name="Studholme D.J."/>
            <person name="Sarris P.F."/>
        </authorList>
    </citation>
    <scope>NUCLEOTIDE SEQUENCE</scope>
    <source>
        <strain evidence="2">PFS-102/07</strain>
        <tissue evidence="2">Leaf</tissue>
    </source>
</reference>
<dbReference type="PANTHER" id="PTHR43198:SF5">
    <property type="entry name" value="BIFUNCTIONAL TENA-E PROTEIN"/>
    <property type="match status" value="1"/>
</dbReference>
<dbReference type="InterPro" id="IPR050967">
    <property type="entry name" value="Thiamine_Salvage_TenA"/>
</dbReference>
<organism evidence="2">
    <name type="scientific">Brassica cretica</name>
    <name type="common">Mustard</name>
    <dbReference type="NCBI Taxonomy" id="69181"/>
    <lineage>
        <taxon>Eukaryota</taxon>
        <taxon>Viridiplantae</taxon>
        <taxon>Streptophyta</taxon>
        <taxon>Embryophyta</taxon>
        <taxon>Tracheophyta</taxon>
        <taxon>Spermatophyta</taxon>
        <taxon>Magnoliopsida</taxon>
        <taxon>eudicotyledons</taxon>
        <taxon>Gunneridae</taxon>
        <taxon>Pentapetalae</taxon>
        <taxon>rosids</taxon>
        <taxon>malvids</taxon>
        <taxon>Brassicales</taxon>
        <taxon>Brassicaceae</taxon>
        <taxon>Brassiceae</taxon>
        <taxon>Brassica</taxon>
    </lineage>
</organism>
<gene>
    <name evidence="3" type="ORF">DY000_02004402</name>
    <name evidence="2" type="ORF">F2Q70_00010075</name>
</gene>
<feature type="domain" description="Thiaminase-2/PQQC" evidence="1">
    <location>
        <begin position="65"/>
        <end position="247"/>
    </location>
</feature>
<evidence type="ECO:0000313" key="4">
    <source>
        <dbReference type="Proteomes" id="UP000266723"/>
    </source>
</evidence>
<dbReference type="CDD" id="cd19357">
    <property type="entry name" value="TenA_E_At3g16990-like"/>
    <property type="match status" value="1"/>
</dbReference>
<dbReference type="EMBL" id="QGKY02000089">
    <property type="protein sequence ID" value="KAF2615318.1"/>
    <property type="molecule type" value="Genomic_DNA"/>
</dbReference>
<proteinExistence type="predicted"/>
<reference evidence="3 4" key="3">
    <citation type="journal article" date="2020" name="BMC Genomics">
        <title>Intraspecific diversification of the crop wild relative Brassica cretica Lam. using demographic model selection.</title>
        <authorList>
            <person name="Kioukis A."/>
            <person name="Michalopoulou V.A."/>
            <person name="Briers L."/>
            <person name="Pirintsos S."/>
            <person name="Studholme D.J."/>
            <person name="Pavlidis P."/>
            <person name="Sarris P.F."/>
        </authorList>
    </citation>
    <scope>NUCLEOTIDE SEQUENCE [LARGE SCALE GENOMIC DNA]</scope>
    <source>
        <strain evidence="4">cv. PFS-1207/04</strain>
        <strain evidence="3">PFS-1207/04</strain>
    </source>
</reference>
<dbReference type="Gene3D" id="1.20.910.10">
    <property type="entry name" value="Heme oxygenase-like"/>
    <property type="match status" value="2"/>
</dbReference>
<dbReference type="OrthoDB" id="37730at2759"/>
<dbReference type="InterPro" id="IPR004305">
    <property type="entry name" value="Thiaminase-2/PQQC"/>
</dbReference>
<dbReference type="Pfam" id="PF03070">
    <property type="entry name" value="TENA_THI-4"/>
    <property type="match status" value="1"/>
</dbReference>
<evidence type="ECO:0000313" key="3">
    <source>
        <dbReference type="EMBL" id="KAF3552242.1"/>
    </source>
</evidence>
<name>A0A8S9MB00_BRACR</name>
<reference evidence="3" key="2">
    <citation type="submission" date="2019-12" db="EMBL/GenBank/DDBJ databases">
        <authorList>
            <person name="Studholme D.J."/>
            <person name="Sarris P."/>
        </authorList>
    </citation>
    <scope>NUCLEOTIDE SEQUENCE</scope>
    <source>
        <strain evidence="3">PFS-1207/04</strain>
        <tissue evidence="3">Leaf</tissue>
    </source>
</reference>
<accession>A0A8S9MB00</accession>
<dbReference type="GO" id="GO:0005829">
    <property type="term" value="C:cytosol"/>
    <property type="evidence" value="ECO:0007669"/>
    <property type="project" value="TreeGrafter"/>
</dbReference>
<evidence type="ECO:0000313" key="2">
    <source>
        <dbReference type="EMBL" id="KAF2615318.1"/>
    </source>
</evidence>
<sequence>MEKSEKKGVIDTWIDKHRSLYAAATRHDFVASIRDGSVDLSSFKTWLVGTVELPMKPKINHSVSLKRLRFWWQGQDYLFVRGFVPFVANVLIRAGKESGETSDMEVVLGGLASLNDEIEWFKNEGSKWGVDFSTVVAQKANQEYSRFLEALMSSEVEYSVVMTAFWAIEAVYQESFAHCLGDGNKTPAELIGACNRWGNDGFRQYCLSVKNIAERCLENASRDALVEAENVLVRVLEHEVAFWEMSRGGQ</sequence>